<evidence type="ECO:0000256" key="8">
    <source>
        <dbReference type="SAM" id="Phobius"/>
    </source>
</evidence>
<keyword evidence="10" id="KW-0067">ATP-binding</keyword>
<dbReference type="InterPro" id="IPR036890">
    <property type="entry name" value="HATPase_C_sf"/>
</dbReference>
<gene>
    <name evidence="10" type="ORF">ACFFU1_06355</name>
</gene>
<dbReference type="SUPFAM" id="SSF47384">
    <property type="entry name" value="Homodimeric domain of signal transducing histidine kinase"/>
    <property type="match status" value="1"/>
</dbReference>
<organism evidence="10 11">
    <name type="scientific">Algibacter miyuki</name>
    <dbReference type="NCBI Taxonomy" id="1306933"/>
    <lineage>
        <taxon>Bacteria</taxon>
        <taxon>Pseudomonadati</taxon>
        <taxon>Bacteroidota</taxon>
        <taxon>Flavobacteriia</taxon>
        <taxon>Flavobacteriales</taxon>
        <taxon>Flavobacteriaceae</taxon>
        <taxon>Algibacter</taxon>
    </lineage>
</organism>
<dbReference type="RefSeq" id="WP_290273989.1">
    <property type="nucleotide sequence ID" value="NZ_JAUFQP010000013.1"/>
</dbReference>
<keyword evidence="6" id="KW-0902">Two-component regulatory system</keyword>
<dbReference type="PANTHER" id="PTHR43711:SF31">
    <property type="entry name" value="HISTIDINE KINASE"/>
    <property type="match status" value="1"/>
</dbReference>
<feature type="transmembrane region" description="Helical" evidence="8">
    <location>
        <begin position="410"/>
        <end position="429"/>
    </location>
</feature>
<keyword evidence="10" id="KW-0547">Nucleotide-binding</keyword>
<evidence type="ECO:0000313" key="10">
    <source>
        <dbReference type="EMBL" id="MFB9104509.1"/>
    </source>
</evidence>
<evidence type="ECO:0000256" key="2">
    <source>
        <dbReference type="ARBA" id="ARBA00012438"/>
    </source>
</evidence>
<evidence type="ECO:0000259" key="9">
    <source>
        <dbReference type="PROSITE" id="PS50109"/>
    </source>
</evidence>
<dbReference type="Pfam" id="PF02518">
    <property type="entry name" value="HATPase_c"/>
    <property type="match status" value="1"/>
</dbReference>
<dbReference type="Gene3D" id="1.25.40.10">
    <property type="entry name" value="Tetratricopeptide repeat domain"/>
    <property type="match status" value="1"/>
</dbReference>
<keyword evidence="3" id="KW-0597">Phosphoprotein</keyword>
<sequence>MQHQLKTNYPLLSNVFIGILFLFCSNSLSAFSEDDIKKEIQRKIKTLKASPNFEKDSTYINLLHDLNWEYIHYNSDSLFVLSNEIISLSKAIKYTKGDAKGHFFLGVYYSDKGDQDKAISYFSKALSKGESINDPLIIIQSKIELAREYEYKEENEKSLREYLSAIEIAKKSKNDSWLSNLYLNVSTLYGNQKDHEQAVLFLIKAKELNENKGEEERMGIILSNLAIAYISMGDLDSAKLNINKAVSIFEKLKSDDWLAYVYQVKANVYLEQNEFNKALIWLKKSEKIHENIDSIRGKKQLNLLLSKAYFELENYDVSEAYALRSLEITKELNILLSRDQIFEILYKIKKINNDPAAALTYLEEFKAISDTINKNDNRKELKILKATLVSEHEKDQYILANEKREAKQMGYTYISTLVILAFLIIIIILKRNNKTQNILNQKLIENTEALKKHEAHLNDANNTKNKLFSIIAHDLKGPINSFKSLFDLFNKREVTTAEFMEFMPQIGENIDSIAFTLNNLLTWGQTQMNGLVTKPSYITIKTLVDESIKLLSKQTEVKSIIIANNIDEKVITWSDKDQIDIVIRNLISNAVKFTRDHGAITIDASGKPGFWEIAVRDNGVGMSEDVVANIFNEEETSTTYGTQNEKGTGLGLRICKEMVENNGGTIWVESVLNQGSSFYFTVPKSKNS</sequence>
<evidence type="ECO:0000256" key="1">
    <source>
        <dbReference type="ARBA" id="ARBA00000085"/>
    </source>
</evidence>
<feature type="repeat" description="TPR" evidence="7">
    <location>
        <begin position="99"/>
        <end position="132"/>
    </location>
</feature>
<name>A0ABV5GXX9_9FLAO</name>
<comment type="caution">
    <text evidence="10">The sequence shown here is derived from an EMBL/GenBank/DDBJ whole genome shotgun (WGS) entry which is preliminary data.</text>
</comment>
<proteinExistence type="predicted"/>
<evidence type="ECO:0000256" key="3">
    <source>
        <dbReference type="ARBA" id="ARBA00022553"/>
    </source>
</evidence>
<keyword evidence="4" id="KW-0808">Transferase</keyword>
<dbReference type="EMBL" id="JBHMFA010000005">
    <property type="protein sequence ID" value="MFB9104509.1"/>
    <property type="molecule type" value="Genomic_DNA"/>
</dbReference>
<feature type="domain" description="Histidine kinase" evidence="9">
    <location>
        <begin position="470"/>
        <end position="686"/>
    </location>
</feature>
<dbReference type="Gene3D" id="1.10.287.130">
    <property type="match status" value="1"/>
</dbReference>
<keyword evidence="5" id="KW-0418">Kinase</keyword>
<dbReference type="CDD" id="cd00082">
    <property type="entry name" value="HisKA"/>
    <property type="match status" value="1"/>
</dbReference>
<dbReference type="SUPFAM" id="SSF55874">
    <property type="entry name" value="ATPase domain of HSP90 chaperone/DNA topoisomerase II/histidine kinase"/>
    <property type="match status" value="1"/>
</dbReference>
<dbReference type="PRINTS" id="PR00344">
    <property type="entry name" value="BCTRLSENSOR"/>
</dbReference>
<dbReference type="GO" id="GO:0005524">
    <property type="term" value="F:ATP binding"/>
    <property type="evidence" value="ECO:0007669"/>
    <property type="project" value="UniProtKB-KW"/>
</dbReference>
<dbReference type="SMART" id="SM00387">
    <property type="entry name" value="HATPase_c"/>
    <property type="match status" value="1"/>
</dbReference>
<dbReference type="InterPro" id="IPR004358">
    <property type="entry name" value="Sig_transdc_His_kin-like_C"/>
</dbReference>
<protein>
    <recommendedName>
        <fullName evidence="2">histidine kinase</fullName>
        <ecNumber evidence="2">2.7.13.3</ecNumber>
    </recommendedName>
</protein>
<dbReference type="PANTHER" id="PTHR43711">
    <property type="entry name" value="TWO-COMPONENT HISTIDINE KINASE"/>
    <property type="match status" value="1"/>
</dbReference>
<dbReference type="InterPro" id="IPR011990">
    <property type="entry name" value="TPR-like_helical_dom_sf"/>
</dbReference>
<dbReference type="Pfam" id="PF13424">
    <property type="entry name" value="TPR_12"/>
    <property type="match status" value="1"/>
</dbReference>
<dbReference type="SMART" id="SM00028">
    <property type="entry name" value="TPR"/>
    <property type="match status" value="5"/>
</dbReference>
<dbReference type="PROSITE" id="PS50005">
    <property type="entry name" value="TPR"/>
    <property type="match status" value="2"/>
</dbReference>
<dbReference type="SUPFAM" id="SSF48452">
    <property type="entry name" value="TPR-like"/>
    <property type="match status" value="2"/>
</dbReference>
<dbReference type="InterPro" id="IPR019734">
    <property type="entry name" value="TPR_rpt"/>
</dbReference>
<dbReference type="InterPro" id="IPR003661">
    <property type="entry name" value="HisK_dim/P_dom"/>
</dbReference>
<evidence type="ECO:0000256" key="7">
    <source>
        <dbReference type="PROSITE-ProRule" id="PRU00339"/>
    </source>
</evidence>
<keyword evidence="8" id="KW-0812">Transmembrane</keyword>
<dbReference type="InterPro" id="IPR050736">
    <property type="entry name" value="Sensor_HK_Regulatory"/>
</dbReference>
<reference evidence="10 11" key="1">
    <citation type="submission" date="2024-09" db="EMBL/GenBank/DDBJ databases">
        <authorList>
            <person name="Sun Q."/>
            <person name="Mori K."/>
        </authorList>
    </citation>
    <scope>NUCLEOTIDE SEQUENCE [LARGE SCALE GENOMIC DNA]</scope>
    <source>
        <strain evidence="10 11">CECT 8300</strain>
    </source>
</reference>
<keyword evidence="11" id="KW-1185">Reference proteome</keyword>
<dbReference type="Pfam" id="PF13181">
    <property type="entry name" value="TPR_8"/>
    <property type="match status" value="2"/>
</dbReference>
<dbReference type="EC" id="2.7.13.3" evidence="2"/>
<dbReference type="InterPro" id="IPR005467">
    <property type="entry name" value="His_kinase_dom"/>
</dbReference>
<evidence type="ECO:0000256" key="4">
    <source>
        <dbReference type="ARBA" id="ARBA00022679"/>
    </source>
</evidence>
<keyword evidence="7" id="KW-0802">TPR repeat</keyword>
<evidence type="ECO:0000256" key="6">
    <source>
        <dbReference type="ARBA" id="ARBA00023012"/>
    </source>
</evidence>
<dbReference type="Gene3D" id="3.30.565.10">
    <property type="entry name" value="Histidine kinase-like ATPase, C-terminal domain"/>
    <property type="match status" value="1"/>
</dbReference>
<keyword evidence="8" id="KW-1133">Transmembrane helix</keyword>
<feature type="repeat" description="TPR" evidence="7">
    <location>
        <begin position="179"/>
        <end position="212"/>
    </location>
</feature>
<evidence type="ECO:0000313" key="11">
    <source>
        <dbReference type="Proteomes" id="UP001589590"/>
    </source>
</evidence>
<accession>A0ABV5GXX9</accession>
<dbReference type="InterPro" id="IPR003594">
    <property type="entry name" value="HATPase_dom"/>
</dbReference>
<evidence type="ECO:0000256" key="5">
    <source>
        <dbReference type="ARBA" id="ARBA00022777"/>
    </source>
</evidence>
<dbReference type="InterPro" id="IPR036097">
    <property type="entry name" value="HisK_dim/P_sf"/>
</dbReference>
<dbReference type="PROSITE" id="PS50109">
    <property type="entry name" value="HIS_KIN"/>
    <property type="match status" value="1"/>
</dbReference>
<dbReference type="Proteomes" id="UP001589590">
    <property type="component" value="Unassembled WGS sequence"/>
</dbReference>
<keyword evidence="8" id="KW-0472">Membrane</keyword>
<dbReference type="CDD" id="cd00075">
    <property type="entry name" value="HATPase"/>
    <property type="match status" value="1"/>
</dbReference>
<comment type="catalytic activity">
    <reaction evidence="1">
        <text>ATP + protein L-histidine = ADP + protein N-phospho-L-histidine.</text>
        <dbReference type="EC" id="2.7.13.3"/>
    </reaction>
</comment>